<evidence type="ECO:0000313" key="2">
    <source>
        <dbReference type="Proteomes" id="UP001302059"/>
    </source>
</evidence>
<comment type="caution">
    <text evidence="1">The sequence shown here is derived from an EMBL/GenBank/DDBJ whole genome shotgun (WGS) entry which is preliminary data.</text>
</comment>
<keyword evidence="2" id="KW-1185">Reference proteome</keyword>
<proteinExistence type="predicted"/>
<dbReference type="EMBL" id="JASNGB010000132">
    <property type="protein sequence ID" value="MDL2344972.1"/>
    <property type="molecule type" value="Genomic_DNA"/>
</dbReference>
<protein>
    <submittedName>
        <fullName evidence="1">Uncharacterized protein</fullName>
    </submittedName>
</protein>
<evidence type="ECO:0000313" key="1">
    <source>
        <dbReference type="EMBL" id="MDL2344972.1"/>
    </source>
</evidence>
<sequence>MKARRSPGKLGKLMVYAPLVLQVVSSLRRQRLTARGKYTKPRKRDRALDFVLGQAERKLGGKKTKRRGWF</sequence>
<reference evidence="1 2" key="1">
    <citation type="submission" date="2023-05" db="EMBL/GenBank/DDBJ databases">
        <authorList>
            <person name="Gao F."/>
        </authorList>
    </citation>
    <scope>NUCLEOTIDE SEQUENCE [LARGE SCALE GENOMIC DNA]</scope>
    <source>
        <strain evidence="1 2">MIMF12</strain>
    </source>
</reference>
<name>A0ABT7JK50_9DEIO</name>
<gene>
    <name evidence="1" type="ORF">QOL99_12545</name>
</gene>
<dbReference type="RefSeq" id="WP_285524263.1">
    <property type="nucleotide sequence ID" value="NZ_JASNGB010000132.1"/>
</dbReference>
<organism evidence="1 2">
    <name type="scientific">Deinococcus rhizophilus</name>
    <dbReference type="NCBI Taxonomy" id="3049544"/>
    <lineage>
        <taxon>Bacteria</taxon>
        <taxon>Thermotogati</taxon>
        <taxon>Deinococcota</taxon>
        <taxon>Deinococci</taxon>
        <taxon>Deinococcales</taxon>
        <taxon>Deinococcaceae</taxon>
        <taxon>Deinococcus</taxon>
    </lineage>
</organism>
<accession>A0ABT7JK50</accession>
<dbReference type="Proteomes" id="UP001302059">
    <property type="component" value="Unassembled WGS sequence"/>
</dbReference>